<evidence type="ECO:0000313" key="2">
    <source>
        <dbReference type="EMBL" id="PKU75897.1"/>
    </source>
</evidence>
<name>A0A2I0WJR1_9ASPA</name>
<gene>
    <name evidence="2" type="ORF">MA16_Dca005944</name>
</gene>
<keyword evidence="3" id="KW-1185">Reference proteome</keyword>
<dbReference type="AlphaFoldDB" id="A0A2I0WJR1"/>
<dbReference type="EMBL" id="KZ502564">
    <property type="protein sequence ID" value="PKU75897.1"/>
    <property type="molecule type" value="Genomic_DNA"/>
</dbReference>
<reference evidence="2 3" key="2">
    <citation type="journal article" date="2017" name="Nature">
        <title>The Apostasia genome and the evolution of orchids.</title>
        <authorList>
            <person name="Zhang G.Q."/>
            <person name="Liu K.W."/>
            <person name="Li Z."/>
            <person name="Lohaus R."/>
            <person name="Hsiao Y.Y."/>
            <person name="Niu S.C."/>
            <person name="Wang J.Y."/>
            <person name="Lin Y.C."/>
            <person name="Xu Q."/>
            <person name="Chen L.J."/>
            <person name="Yoshida K."/>
            <person name="Fujiwara S."/>
            <person name="Wang Z.W."/>
            <person name="Zhang Y.Q."/>
            <person name="Mitsuda N."/>
            <person name="Wang M."/>
            <person name="Liu G.H."/>
            <person name="Pecoraro L."/>
            <person name="Huang H.X."/>
            <person name="Xiao X.J."/>
            <person name="Lin M."/>
            <person name="Wu X.Y."/>
            <person name="Wu W.L."/>
            <person name="Chen Y.Y."/>
            <person name="Chang S.B."/>
            <person name="Sakamoto S."/>
            <person name="Ohme-Takagi M."/>
            <person name="Yagi M."/>
            <person name="Zeng S.J."/>
            <person name="Shen C.Y."/>
            <person name="Yeh C.M."/>
            <person name="Luo Y.B."/>
            <person name="Tsai W.C."/>
            <person name="Van de Peer Y."/>
            <person name="Liu Z.J."/>
        </authorList>
    </citation>
    <scope>NUCLEOTIDE SEQUENCE [LARGE SCALE GENOMIC DNA]</scope>
    <source>
        <tissue evidence="2">The whole plant</tissue>
    </source>
</reference>
<reference evidence="2 3" key="1">
    <citation type="journal article" date="2016" name="Sci. Rep.">
        <title>The Dendrobium catenatum Lindl. genome sequence provides insights into polysaccharide synthase, floral development and adaptive evolution.</title>
        <authorList>
            <person name="Zhang G.Q."/>
            <person name="Xu Q."/>
            <person name="Bian C."/>
            <person name="Tsai W.C."/>
            <person name="Yeh C.M."/>
            <person name="Liu K.W."/>
            <person name="Yoshida K."/>
            <person name="Zhang L.S."/>
            <person name="Chang S.B."/>
            <person name="Chen F."/>
            <person name="Shi Y."/>
            <person name="Su Y.Y."/>
            <person name="Zhang Y.Q."/>
            <person name="Chen L.J."/>
            <person name="Yin Y."/>
            <person name="Lin M."/>
            <person name="Huang H."/>
            <person name="Deng H."/>
            <person name="Wang Z.W."/>
            <person name="Zhu S.L."/>
            <person name="Zhao X."/>
            <person name="Deng C."/>
            <person name="Niu S.C."/>
            <person name="Huang J."/>
            <person name="Wang M."/>
            <person name="Liu G.H."/>
            <person name="Yang H.J."/>
            <person name="Xiao X.J."/>
            <person name="Hsiao Y.Y."/>
            <person name="Wu W.L."/>
            <person name="Chen Y.Y."/>
            <person name="Mitsuda N."/>
            <person name="Ohme-Takagi M."/>
            <person name="Luo Y.B."/>
            <person name="Van de Peer Y."/>
            <person name="Liu Z.J."/>
        </authorList>
    </citation>
    <scope>NUCLEOTIDE SEQUENCE [LARGE SCALE GENOMIC DNA]</scope>
    <source>
        <tissue evidence="2">The whole plant</tissue>
    </source>
</reference>
<evidence type="ECO:0000313" key="3">
    <source>
        <dbReference type="Proteomes" id="UP000233837"/>
    </source>
</evidence>
<sequence length="70" mass="7806">MMASNNWPPSDSQSPLDNYPPSDNWQPLASGSSVNHQYSSIKSSTIAGNAEVLKDRRFNKGDIQRDLRNI</sequence>
<organism evidence="2 3">
    <name type="scientific">Dendrobium catenatum</name>
    <dbReference type="NCBI Taxonomy" id="906689"/>
    <lineage>
        <taxon>Eukaryota</taxon>
        <taxon>Viridiplantae</taxon>
        <taxon>Streptophyta</taxon>
        <taxon>Embryophyta</taxon>
        <taxon>Tracheophyta</taxon>
        <taxon>Spermatophyta</taxon>
        <taxon>Magnoliopsida</taxon>
        <taxon>Liliopsida</taxon>
        <taxon>Asparagales</taxon>
        <taxon>Orchidaceae</taxon>
        <taxon>Epidendroideae</taxon>
        <taxon>Malaxideae</taxon>
        <taxon>Dendrobiinae</taxon>
        <taxon>Dendrobium</taxon>
    </lineage>
</organism>
<protein>
    <submittedName>
        <fullName evidence="2">Uncharacterized protein</fullName>
    </submittedName>
</protein>
<proteinExistence type="predicted"/>
<feature type="compositionally biased region" description="Basic and acidic residues" evidence="1">
    <location>
        <begin position="52"/>
        <end position="70"/>
    </location>
</feature>
<feature type="compositionally biased region" description="Polar residues" evidence="1">
    <location>
        <begin position="1"/>
        <end position="47"/>
    </location>
</feature>
<dbReference type="Proteomes" id="UP000233837">
    <property type="component" value="Unassembled WGS sequence"/>
</dbReference>
<accession>A0A2I0WJR1</accession>
<feature type="region of interest" description="Disordered" evidence="1">
    <location>
        <begin position="1"/>
        <end position="70"/>
    </location>
</feature>
<evidence type="ECO:0000256" key="1">
    <source>
        <dbReference type="SAM" id="MobiDB-lite"/>
    </source>
</evidence>